<dbReference type="RefSeq" id="WP_089947322.1">
    <property type="nucleotide sequence ID" value="NZ_FNOI01000004.1"/>
</dbReference>
<dbReference type="EMBL" id="FNOI01000004">
    <property type="protein sequence ID" value="SDX16073.1"/>
    <property type="molecule type" value="Genomic_DNA"/>
</dbReference>
<proteinExistence type="predicted"/>
<name>A0A1H2ZF06_9RHOB</name>
<dbReference type="STRING" id="670155.SAMN04488001_2555"/>
<evidence type="ECO:0000313" key="1">
    <source>
        <dbReference type="EMBL" id="SDX16073.1"/>
    </source>
</evidence>
<organism evidence="1 2">
    <name type="scientific">Litoreibacter albidus</name>
    <dbReference type="NCBI Taxonomy" id="670155"/>
    <lineage>
        <taxon>Bacteria</taxon>
        <taxon>Pseudomonadati</taxon>
        <taxon>Pseudomonadota</taxon>
        <taxon>Alphaproteobacteria</taxon>
        <taxon>Rhodobacterales</taxon>
        <taxon>Roseobacteraceae</taxon>
        <taxon>Litoreibacter</taxon>
    </lineage>
</organism>
<dbReference type="Proteomes" id="UP000199441">
    <property type="component" value="Unassembled WGS sequence"/>
</dbReference>
<dbReference type="AlphaFoldDB" id="A0A1H2ZF06"/>
<gene>
    <name evidence="1" type="ORF">SAMN04488001_2555</name>
</gene>
<dbReference type="OrthoDB" id="7706261at2"/>
<evidence type="ECO:0000313" key="2">
    <source>
        <dbReference type="Proteomes" id="UP000199441"/>
    </source>
</evidence>
<protein>
    <submittedName>
        <fullName evidence="1">Uncharacterized protein</fullName>
    </submittedName>
</protein>
<accession>A0A1H2ZF06</accession>
<keyword evidence="2" id="KW-1185">Reference proteome</keyword>
<reference evidence="2" key="1">
    <citation type="submission" date="2016-10" db="EMBL/GenBank/DDBJ databases">
        <authorList>
            <person name="Varghese N."/>
            <person name="Submissions S."/>
        </authorList>
    </citation>
    <scope>NUCLEOTIDE SEQUENCE [LARGE SCALE GENOMIC DNA]</scope>
    <source>
        <strain evidence="2">DSM 26922</strain>
    </source>
</reference>
<sequence length="134" mass="14137">MKKFLIPLLFLSACADLGPAVPSQAGMSLADARQAYYACLPNAPRAGQNAVVGSYVSGVLFGGVLLGPIAVAANEKQIRYNGEASGVDRCLSKRGFKRRVLTKQEVATINASSHTTRVRLLNHFVAGGTLANFS</sequence>